<feature type="compositionally biased region" description="Low complexity" evidence="5">
    <location>
        <begin position="39"/>
        <end position="54"/>
    </location>
</feature>
<feature type="compositionally biased region" description="Pro residues" evidence="5">
    <location>
        <begin position="543"/>
        <end position="568"/>
    </location>
</feature>
<protein>
    <recommendedName>
        <fullName evidence="6">ARID domain-containing protein</fullName>
    </recommendedName>
</protein>
<keyword evidence="8" id="KW-1185">Reference proteome</keyword>
<dbReference type="Gene3D" id="1.25.10.10">
    <property type="entry name" value="Leucine-rich Repeat Variant"/>
    <property type="match status" value="1"/>
</dbReference>
<feature type="compositionally biased region" description="Polar residues" evidence="5">
    <location>
        <begin position="61"/>
        <end position="90"/>
    </location>
</feature>
<reference evidence="7" key="1">
    <citation type="submission" date="2022-01" db="EMBL/GenBank/DDBJ databases">
        <authorList>
            <person name="King R."/>
        </authorList>
    </citation>
    <scope>NUCLEOTIDE SEQUENCE</scope>
</reference>
<feature type="compositionally biased region" description="Polar residues" evidence="5">
    <location>
        <begin position="701"/>
        <end position="718"/>
    </location>
</feature>
<keyword evidence="2" id="KW-0597">Phosphoprotein</keyword>
<feature type="compositionally biased region" description="Pro residues" evidence="5">
    <location>
        <begin position="641"/>
        <end position="662"/>
    </location>
</feature>
<name>A0A9N9QKR6_9CUCU</name>
<evidence type="ECO:0000259" key="6">
    <source>
        <dbReference type="PROSITE" id="PS51011"/>
    </source>
</evidence>
<dbReference type="GO" id="GO:0016514">
    <property type="term" value="C:SWI/SNF complex"/>
    <property type="evidence" value="ECO:0007669"/>
    <property type="project" value="InterPro"/>
</dbReference>
<evidence type="ECO:0000256" key="1">
    <source>
        <dbReference type="ARBA" id="ARBA00004123"/>
    </source>
</evidence>
<feature type="compositionally biased region" description="Low complexity" evidence="5">
    <location>
        <begin position="1"/>
        <end position="14"/>
    </location>
</feature>
<feature type="compositionally biased region" description="Pro residues" evidence="5">
    <location>
        <begin position="680"/>
        <end position="696"/>
    </location>
</feature>
<dbReference type="SUPFAM" id="SSF48371">
    <property type="entry name" value="ARM repeat"/>
    <property type="match status" value="1"/>
</dbReference>
<feature type="compositionally biased region" description="Polar residues" evidence="5">
    <location>
        <begin position="1486"/>
        <end position="1499"/>
    </location>
</feature>
<feature type="compositionally biased region" description="Basic residues" evidence="5">
    <location>
        <begin position="1695"/>
        <end position="1712"/>
    </location>
</feature>
<feature type="compositionally biased region" description="Low complexity" evidence="5">
    <location>
        <begin position="150"/>
        <end position="159"/>
    </location>
</feature>
<proteinExistence type="predicted"/>
<dbReference type="Pfam" id="PF03399">
    <property type="entry name" value="SAC3_GANP"/>
    <property type="match status" value="1"/>
</dbReference>
<dbReference type="SMART" id="SM01014">
    <property type="entry name" value="ARID"/>
    <property type="match status" value="1"/>
</dbReference>
<feature type="compositionally biased region" description="Pro residues" evidence="5">
    <location>
        <begin position="138"/>
        <end position="149"/>
    </location>
</feature>
<feature type="compositionally biased region" description="Polar residues" evidence="5">
    <location>
        <begin position="467"/>
        <end position="494"/>
    </location>
</feature>
<feature type="compositionally biased region" description="Basic residues" evidence="5">
    <location>
        <begin position="1749"/>
        <end position="1759"/>
    </location>
</feature>
<dbReference type="InterPro" id="IPR036431">
    <property type="entry name" value="ARID_dom_sf"/>
</dbReference>
<dbReference type="PROSITE" id="PS51011">
    <property type="entry name" value="ARID"/>
    <property type="match status" value="1"/>
</dbReference>
<feature type="compositionally biased region" description="Pro residues" evidence="5">
    <location>
        <begin position="96"/>
        <end position="108"/>
    </location>
</feature>
<feature type="compositionally biased region" description="Pro residues" evidence="5">
    <location>
        <begin position="1551"/>
        <end position="1564"/>
    </location>
</feature>
<feature type="compositionally biased region" description="Polar residues" evidence="5">
    <location>
        <begin position="264"/>
        <end position="274"/>
    </location>
</feature>
<feature type="domain" description="ARID" evidence="6">
    <location>
        <begin position="342"/>
        <end position="433"/>
    </location>
</feature>
<sequence length="2065" mass="230214">MPSSPQQQHLQHQPFSGHQQGFSARPPQPTTPNAHTPEAADLSAGNSNDSSGGNMRPIPSPTGSTGSRSMSPAVSQNIPMSPRPSGTQPDKLSHSPMPPNPGGYPPPHYKGMVPPQNSQQMPFYPPQGQYPGQQSYAPRPPGNFGPPPNQQQQQQYGPPSTNMRPTHYLKHHLQHRMGFVAPGATPPSPQNYHMWPPSPNNHLHENSMPPPSSTPNSYAPVMNEMLDNGVTTMPQMNTQVTATSTGSVTSVVTTGPDGAPIDEGSQQSTLSSASGEDPACPQTPKSKGHYSHQHDDYGEMNSPGWQRAAPASPAFNRHVPPQENFRSKKADSLGKLYEMDDNPDRRPWLDRLLQFMEDRRTPITTCPTISKNPLDLFRLYIFTKERGGFVEVTKAKTWKDIAGMLGIGASSSAAYTLRKHYTKSVLPFECQFDRGGIDPQPIINQVESTSKKKSAKAASVPSPGSSNSQDSYMPSGSSMENYNAFNEYPPQSNADYPPRPSSRSAPSPHAPHLNTVPPGSSSPAAPDNVNVSVSNPFDDNAPSPRPNVFPGPPNQSYPANYPPPPVRPASPYSGDSSSSSQPYVQAPPQTPQEAYNRYNNAPRPPYNPPPQPQANPNAPPPAQTNGAYPDYYRPENAAPANYPPPVSPNKNMPPPPGPPVPQPQRRHPDFSKEQPYPYGATPPPPQQQQPPRPPMPYGGYNTNNNQYRPPQFPSNNQAPPQQWSQPRPPWPPNNQPYPPQNQWPNQVPPRPLYRPPPVVAPKGPNPPPMGNYGPRREVIFPPDCVESVTPILYKRKRLSRFDLGPVDAWRLIMCLRSGLLTETTYALDMLNVLLFDDSSVGFFGMNQWPGLLDLILELGKKNLADMFDGVYPRDVLPENKEVDLGSVEPIDVNLKTLLLSKTKDYSLVSRKGALVKFVEKPDALFVEDYVRDWDVRGDVNRANILAEIPSDPFHTSAEHIIPNFQAEFGRIPFFTNLRSRKVGLESISDNNRILIIKKEVVKTEVNSEEVTSNNLDLNSSIDKLKEEKIIASSKKRRLSDHEDESYSRDEASLVHLNESQDNLGKRCVCITNIIRSLTFIPGNELEFAKSISFLALVGKLLLLHHEHPLRTQKIRNYDREDDADFADSCSSLQGENEWWWEFLLQIRENVLVCIANIAGYLDLSVFDEEIARPLLDGLLHWAVCPSAIAQDSFPSVGALSLLSPQRLALETLCKLCVNDNNIDLVIATPPFSRLEKLCAVLAKHLCQMDDQVLKEFAINLLYYLSAADSGLARVLASQTPCVSLLVAFIEQAEQNALEIANQRSINAFRENPDSMGTSLDMVRRAAATLVHLSRHPDNKAILMQQESRLLALVMSQILDQLNMADTDDVALIPPPPGISPPPLPPDDKPPLPPTPPQQEKAPENVPTPPENPPAWNQTAWPYYNSYGFMPNYGGVENFYSNWTAPYFNNSKVQPPLPGANQNPRANFSSPYANKPIRFHINGKRLPNQNAMMQAGSPNSGAAKKKRKKNRNNNQNQQQQQQNHFINQFNQNQFSTPPPPLPPQNDVNNIPKPEPPPEILPPLPPDSTTTNSENNSSHLLAIGAQATNDWPASLQEYVNKCYEKCKTTFDKNQVEIILKGKITQAYAVGLDKRDWSKEPIPKLYSETSQFTGQPNIKQGTLAQFQQGGKKGLSPALGARLGGRKAFRQAARDSSRSKSRSPRRGRSPRKHKHSSSSSVTSEEDFKPVIKPQPQQQNKKGKLANRLGPQKQGKKAAKKQKVKEKKAAFYQTFGQDVEENSELLQQRAARFTQASKFISMDNSTDQNGSDFDWSSMHIKGTCRDVEKSFLRLTKAPEACDVRPVEVLRISLENVKEKWLQKQDYFYACDQLKSIRQDLTVQGVRNEFTVQVYETHARIALEKGDHEEFNQCQTQLKHLYSETGGQNCNEFTAYRILYYIFTKNTLDIMTILKSLSKEEKLDSVISFALKVRSAWGAGNFHKFFALYHMAPLMTGFLMEWFVERERKEYLKCIIKSYRQTIGLDFVTKELAFRTEEDCLGFLEPFSLAFADATRKSIDCKNSMAVLANI</sequence>
<feature type="compositionally biased region" description="Low complexity" evidence="5">
    <location>
        <begin position="242"/>
        <end position="254"/>
    </location>
</feature>
<dbReference type="Pfam" id="PF12031">
    <property type="entry name" value="BAF250_C"/>
    <property type="match status" value="1"/>
</dbReference>
<feature type="compositionally biased region" description="Low complexity" evidence="5">
    <location>
        <begin position="1726"/>
        <end position="1735"/>
    </location>
</feature>
<dbReference type="FunFam" id="1.25.40.990:FF:000010">
    <property type="entry name" value="Leukocyte receptor cluster member"/>
    <property type="match status" value="1"/>
</dbReference>
<evidence type="ECO:0000256" key="3">
    <source>
        <dbReference type="ARBA" id="ARBA00022853"/>
    </source>
</evidence>
<dbReference type="GO" id="GO:0031491">
    <property type="term" value="F:nucleosome binding"/>
    <property type="evidence" value="ECO:0007669"/>
    <property type="project" value="TreeGrafter"/>
</dbReference>
<evidence type="ECO:0000313" key="8">
    <source>
        <dbReference type="Proteomes" id="UP001152799"/>
    </source>
</evidence>
<feature type="region of interest" description="Disordered" evidence="5">
    <location>
        <begin position="448"/>
        <end position="773"/>
    </location>
</feature>
<feature type="region of interest" description="Disordered" evidence="5">
    <location>
        <begin position="1"/>
        <end position="166"/>
    </location>
</feature>
<evidence type="ECO:0000313" key="7">
    <source>
        <dbReference type="EMBL" id="CAG9761618.1"/>
    </source>
</evidence>
<dbReference type="GO" id="GO:0035060">
    <property type="term" value="C:brahma complex"/>
    <property type="evidence" value="ECO:0007669"/>
    <property type="project" value="InterPro"/>
</dbReference>
<dbReference type="InterPro" id="IPR001606">
    <property type="entry name" value="ARID_dom"/>
</dbReference>
<dbReference type="Gene3D" id="1.25.40.990">
    <property type="match status" value="1"/>
</dbReference>
<organism evidence="7 8">
    <name type="scientific">Ceutorhynchus assimilis</name>
    <name type="common">cabbage seed weevil</name>
    <dbReference type="NCBI Taxonomy" id="467358"/>
    <lineage>
        <taxon>Eukaryota</taxon>
        <taxon>Metazoa</taxon>
        <taxon>Ecdysozoa</taxon>
        <taxon>Arthropoda</taxon>
        <taxon>Hexapoda</taxon>
        <taxon>Insecta</taxon>
        <taxon>Pterygota</taxon>
        <taxon>Neoptera</taxon>
        <taxon>Endopterygota</taxon>
        <taxon>Coleoptera</taxon>
        <taxon>Polyphaga</taxon>
        <taxon>Cucujiformia</taxon>
        <taxon>Curculionidae</taxon>
        <taxon>Ceutorhynchinae</taxon>
        <taxon>Ceutorhynchus</taxon>
    </lineage>
</organism>
<dbReference type="OrthoDB" id="8709537at2759"/>
<dbReference type="SMART" id="SM00501">
    <property type="entry name" value="BRIGHT"/>
    <property type="match status" value="1"/>
</dbReference>
<evidence type="ECO:0000256" key="4">
    <source>
        <dbReference type="ARBA" id="ARBA00023242"/>
    </source>
</evidence>
<feature type="compositionally biased region" description="Pro residues" evidence="5">
    <location>
        <begin position="726"/>
        <end position="769"/>
    </location>
</feature>
<feature type="compositionally biased region" description="Polar residues" evidence="5">
    <location>
        <begin position="517"/>
        <end position="537"/>
    </location>
</feature>
<dbReference type="PANTHER" id="PTHR12656">
    <property type="entry name" value="BRG-1 ASSOCIATED FACTOR 250 BAF250"/>
    <property type="match status" value="1"/>
</dbReference>
<evidence type="ECO:0000256" key="2">
    <source>
        <dbReference type="ARBA" id="ARBA00022553"/>
    </source>
</evidence>
<feature type="region of interest" description="Disordered" evidence="5">
    <location>
        <begin position="1664"/>
        <end position="1759"/>
    </location>
</feature>
<dbReference type="GO" id="GO:0071565">
    <property type="term" value="C:nBAF complex"/>
    <property type="evidence" value="ECO:0007669"/>
    <property type="project" value="TreeGrafter"/>
</dbReference>
<dbReference type="CDD" id="cd16865">
    <property type="entry name" value="ARID_ARID1A-like"/>
    <property type="match status" value="1"/>
</dbReference>
<feature type="compositionally biased region" description="Pro residues" evidence="5">
    <location>
        <begin position="1372"/>
        <end position="1396"/>
    </location>
</feature>
<dbReference type="EMBL" id="OU892286">
    <property type="protein sequence ID" value="CAG9761618.1"/>
    <property type="molecule type" value="Genomic_DNA"/>
</dbReference>
<feature type="region of interest" description="Disordered" evidence="5">
    <location>
        <begin position="1485"/>
        <end position="1574"/>
    </location>
</feature>
<dbReference type="InterPro" id="IPR016024">
    <property type="entry name" value="ARM-type_fold"/>
</dbReference>
<dbReference type="PANTHER" id="PTHR12656:SF5">
    <property type="entry name" value="TRITHORAX GROUP PROTEIN OSA"/>
    <property type="match status" value="1"/>
</dbReference>
<keyword evidence="3" id="KW-0156">Chromatin regulator</keyword>
<accession>A0A9N9QKR6</accession>
<feature type="region of interest" description="Disordered" evidence="5">
    <location>
        <begin position="179"/>
        <end position="222"/>
    </location>
</feature>
<feature type="compositionally biased region" description="Low complexity" evidence="5">
    <location>
        <begin position="119"/>
        <end position="134"/>
    </location>
</feature>
<dbReference type="InterPro" id="IPR005062">
    <property type="entry name" value="SAC3/GANP/THP3_conserved"/>
</dbReference>
<evidence type="ECO:0000256" key="5">
    <source>
        <dbReference type="SAM" id="MobiDB-lite"/>
    </source>
</evidence>
<dbReference type="InterPro" id="IPR033388">
    <property type="entry name" value="BAF250_C"/>
</dbReference>
<keyword evidence="4" id="KW-0539">Nucleus</keyword>
<dbReference type="Gene3D" id="1.10.150.60">
    <property type="entry name" value="ARID DNA-binding domain"/>
    <property type="match status" value="1"/>
</dbReference>
<dbReference type="GO" id="GO:0006338">
    <property type="term" value="P:chromatin remodeling"/>
    <property type="evidence" value="ECO:0007669"/>
    <property type="project" value="InterPro"/>
</dbReference>
<gene>
    <name evidence="7" type="ORF">CEUTPL_LOCUS2317</name>
</gene>
<dbReference type="GO" id="GO:0005654">
    <property type="term" value="C:nucleoplasm"/>
    <property type="evidence" value="ECO:0007669"/>
    <property type="project" value="TreeGrafter"/>
</dbReference>
<feature type="compositionally biased region" description="Low complexity" evidence="5">
    <location>
        <begin position="501"/>
        <end position="512"/>
    </location>
</feature>
<dbReference type="InterPro" id="IPR011989">
    <property type="entry name" value="ARM-like"/>
</dbReference>
<feature type="compositionally biased region" description="Low complexity" evidence="5">
    <location>
        <begin position="456"/>
        <end position="466"/>
    </location>
</feature>
<comment type="subcellular location">
    <subcellularLocation>
        <location evidence="1">Nucleus</location>
    </subcellularLocation>
</comment>
<dbReference type="GO" id="GO:0045893">
    <property type="term" value="P:positive regulation of DNA-templated transcription"/>
    <property type="evidence" value="ECO:0007669"/>
    <property type="project" value="TreeGrafter"/>
</dbReference>
<feature type="compositionally biased region" description="Low complexity" evidence="5">
    <location>
        <begin position="1511"/>
        <end position="1533"/>
    </location>
</feature>
<feature type="compositionally biased region" description="Low complexity" evidence="5">
    <location>
        <begin position="569"/>
        <end position="587"/>
    </location>
</feature>
<dbReference type="InterPro" id="IPR021906">
    <property type="entry name" value="BAF250/Osa"/>
</dbReference>
<dbReference type="Pfam" id="PF01388">
    <property type="entry name" value="ARID"/>
    <property type="match status" value="1"/>
</dbReference>
<dbReference type="GO" id="GO:0006357">
    <property type="term" value="P:regulation of transcription by RNA polymerase II"/>
    <property type="evidence" value="ECO:0007669"/>
    <property type="project" value="TreeGrafter"/>
</dbReference>
<feature type="compositionally biased region" description="Pro residues" evidence="5">
    <location>
        <begin position="602"/>
        <end position="622"/>
    </location>
</feature>
<dbReference type="GO" id="GO:0003677">
    <property type="term" value="F:DNA binding"/>
    <property type="evidence" value="ECO:0007669"/>
    <property type="project" value="InterPro"/>
</dbReference>
<dbReference type="SUPFAM" id="SSF46774">
    <property type="entry name" value="ARID-like"/>
    <property type="match status" value="1"/>
</dbReference>
<feature type="region of interest" description="Disordered" evidence="5">
    <location>
        <begin position="1368"/>
        <end position="1413"/>
    </location>
</feature>
<dbReference type="Proteomes" id="UP001152799">
    <property type="component" value="Chromosome 10"/>
</dbReference>
<feature type="region of interest" description="Disordered" evidence="5">
    <location>
        <begin position="242"/>
        <end position="341"/>
    </location>
</feature>